<dbReference type="InterPro" id="IPR009061">
    <property type="entry name" value="DNA-bd_dom_put_sf"/>
</dbReference>
<evidence type="ECO:0000259" key="1">
    <source>
        <dbReference type="Pfam" id="PF12728"/>
    </source>
</evidence>
<dbReference type="SUPFAM" id="SSF46955">
    <property type="entry name" value="Putative DNA-binding domain"/>
    <property type="match status" value="1"/>
</dbReference>
<feature type="domain" description="Helix-turn-helix" evidence="1">
    <location>
        <begin position="44"/>
        <end position="86"/>
    </location>
</feature>
<dbReference type="EMBL" id="AYUF01000268">
    <property type="protein sequence ID" value="ETK02957.1"/>
    <property type="molecule type" value="Genomic_DNA"/>
</dbReference>
<dbReference type="AlphaFoldDB" id="W2C8Y2"/>
<evidence type="ECO:0000313" key="3">
    <source>
        <dbReference type="Proteomes" id="UP000018837"/>
    </source>
</evidence>
<dbReference type="InterPro" id="IPR041657">
    <property type="entry name" value="HTH_17"/>
</dbReference>
<organism evidence="2 3">
    <name type="scientific">Tannerella sp. oral taxon BU063 isolate Cell 2</name>
    <dbReference type="NCBI Taxonomy" id="1411148"/>
    <lineage>
        <taxon>Bacteria</taxon>
        <taxon>Pseudomonadati</taxon>
        <taxon>Bacteroidota</taxon>
        <taxon>Bacteroidia</taxon>
        <taxon>Bacteroidales</taxon>
        <taxon>Tannerellaceae</taxon>
        <taxon>Tannerella</taxon>
    </lineage>
</organism>
<gene>
    <name evidence="2" type="ORF">N425_01460</name>
</gene>
<dbReference type="Proteomes" id="UP000018837">
    <property type="component" value="Unassembled WGS sequence"/>
</dbReference>
<dbReference type="PANTHER" id="PTHR34585:SF22">
    <property type="entry name" value="HELIX-TURN-HELIX DOMAIN-CONTAINING PROTEIN"/>
    <property type="match status" value="1"/>
</dbReference>
<accession>W2C8Y2</accession>
<reference evidence="2 3" key="1">
    <citation type="submission" date="2013-11" db="EMBL/GenBank/DDBJ databases">
        <title>Single cell genomics of uncultured Tannerella BU063 (oral taxon 286).</title>
        <authorList>
            <person name="Beall C.J."/>
            <person name="Campbell A.G."/>
            <person name="Griffen A.L."/>
            <person name="Podar M."/>
            <person name="Leys E.J."/>
        </authorList>
    </citation>
    <scope>NUCLEOTIDE SEQUENCE [LARGE SCALE GENOMIC DNA]</scope>
    <source>
        <strain evidence="2">Cell 2</strain>
    </source>
</reference>
<protein>
    <recommendedName>
        <fullName evidence="1">Helix-turn-helix domain-containing protein</fullName>
    </recommendedName>
</protein>
<comment type="caution">
    <text evidence="2">The sequence shown here is derived from an EMBL/GenBank/DDBJ whole genome shotgun (WGS) entry which is preliminary data.</text>
</comment>
<proteinExistence type="predicted"/>
<name>W2C8Y2_9BACT</name>
<sequence>MDYVIIESSAWEALKSRIEGLRERMSELFGSKVEPTELLPGETVCQILGVSRRTLQYYRDTAALPFVRIEHKCYYRREDVAALLAESGSPEPPLNRLPEGV</sequence>
<dbReference type="PATRIC" id="fig|1411148.3.peg.91"/>
<dbReference type="Pfam" id="PF12728">
    <property type="entry name" value="HTH_17"/>
    <property type="match status" value="1"/>
</dbReference>
<dbReference type="PANTHER" id="PTHR34585">
    <property type="match status" value="1"/>
</dbReference>
<evidence type="ECO:0000313" key="2">
    <source>
        <dbReference type="EMBL" id="ETK02957.1"/>
    </source>
</evidence>